<keyword evidence="2" id="KW-0732">Signal</keyword>
<protein>
    <submittedName>
        <fullName evidence="3">Uncharacterized protein</fullName>
    </submittedName>
</protein>
<dbReference type="InterPro" id="IPR027417">
    <property type="entry name" value="P-loop_NTPase"/>
</dbReference>
<evidence type="ECO:0000256" key="2">
    <source>
        <dbReference type="SAM" id="SignalP"/>
    </source>
</evidence>
<dbReference type="Proteomes" id="UP001474120">
    <property type="component" value="Unassembled WGS sequence"/>
</dbReference>
<feature type="coiled-coil region" evidence="1">
    <location>
        <begin position="177"/>
        <end position="256"/>
    </location>
</feature>
<name>A0ABU9KWJ8_9FLAO</name>
<dbReference type="RefSeq" id="WP_342158140.1">
    <property type="nucleotide sequence ID" value="NZ_JBCDNA010000001.1"/>
</dbReference>
<reference evidence="3 4" key="1">
    <citation type="submission" date="2024-04" db="EMBL/GenBank/DDBJ databases">
        <title>whole genome sequencing of Lutimonas vermicola strain IMCC1616.</title>
        <authorList>
            <person name="Bae S.S."/>
        </authorList>
    </citation>
    <scope>NUCLEOTIDE SEQUENCE [LARGE SCALE GENOMIC DNA]</scope>
    <source>
        <strain evidence="3 4">IMCC1616</strain>
    </source>
</reference>
<proteinExistence type="predicted"/>
<feature type="chain" id="PRO_5047024895" evidence="2">
    <location>
        <begin position="22"/>
        <end position="308"/>
    </location>
</feature>
<comment type="caution">
    <text evidence="3">The sequence shown here is derived from an EMBL/GenBank/DDBJ whole genome shotgun (WGS) entry which is preliminary data.</text>
</comment>
<dbReference type="PROSITE" id="PS51257">
    <property type="entry name" value="PROKAR_LIPOPROTEIN"/>
    <property type="match status" value="1"/>
</dbReference>
<keyword evidence="1" id="KW-0175">Coiled coil</keyword>
<keyword evidence="4" id="KW-1185">Reference proteome</keyword>
<evidence type="ECO:0000313" key="3">
    <source>
        <dbReference type="EMBL" id="MEL4454567.1"/>
    </source>
</evidence>
<evidence type="ECO:0000313" key="4">
    <source>
        <dbReference type="Proteomes" id="UP001474120"/>
    </source>
</evidence>
<dbReference type="Gene3D" id="3.40.50.300">
    <property type="entry name" value="P-loop containing nucleotide triphosphate hydrolases"/>
    <property type="match status" value="1"/>
</dbReference>
<evidence type="ECO:0000256" key="1">
    <source>
        <dbReference type="SAM" id="Coils"/>
    </source>
</evidence>
<gene>
    <name evidence="3" type="ORF">AABB81_01570</name>
</gene>
<sequence length="308" mass="36372">MKRTHFKLLVLSFLLSLSCFAQQFTKPIQEFKVGSNTTISIEASYAEIEIIEWNKNKVEVEGIMSIQGLPEDEAEDIFNSWDILAQADAEKITIRSSSSNFGNEYFFINSDKYLGNVVIDIPEMSDRVIDIIDSIHFVLPEFENFPDIDFNFNQNFEFAGDSIAFDYDEFQKNSEYLEQWQEEHKEEMKRIKEELKEKQAKVAKNQKEIQREIANSQKEMQEELKEIQKEAVEEALIQAREAQREAQREVRRERSRMIEEGAKEREYQVQRIIRDRQKVKIKKTLRIKVPKNAKLEMDVDYCKITTVK</sequence>
<organism evidence="3 4">
    <name type="scientific">Lutimonas vermicola</name>
    <dbReference type="NCBI Taxonomy" id="414288"/>
    <lineage>
        <taxon>Bacteria</taxon>
        <taxon>Pseudomonadati</taxon>
        <taxon>Bacteroidota</taxon>
        <taxon>Flavobacteriia</taxon>
        <taxon>Flavobacteriales</taxon>
        <taxon>Flavobacteriaceae</taxon>
        <taxon>Lutimonas</taxon>
    </lineage>
</organism>
<accession>A0ABU9KWJ8</accession>
<feature type="signal peptide" evidence="2">
    <location>
        <begin position="1"/>
        <end position="21"/>
    </location>
</feature>
<dbReference type="EMBL" id="JBCDNA010000001">
    <property type="protein sequence ID" value="MEL4454567.1"/>
    <property type="molecule type" value="Genomic_DNA"/>
</dbReference>